<gene>
    <name evidence="1" type="ORF">LWC34_17190</name>
</gene>
<accession>A0ABS8ZDF3</accession>
<reference evidence="1 2" key="1">
    <citation type="submission" date="2021-12" db="EMBL/GenBank/DDBJ databases">
        <title>Genome sequence of Kibdelosporangium philippinense ATCC 49844.</title>
        <authorList>
            <person name="Fedorov E.A."/>
            <person name="Omeragic M."/>
            <person name="Shalygina K.F."/>
            <person name="Maclea K.S."/>
        </authorList>
    </citation>
    <scope>NUCLEOTIDE SEQUENCE [LARGE SCALE GENOMIC DNA]</scope>
    <source>
        <strain evidence="1 2">ATCC 49844</strain>
    </source>
</reference>
<organism evidence="1 2">
    <name type="scientific">Kibdelosporangium philippinense</name>
    <dbReference type="NCBI Taxonomy" id="211113"/>
    <lineage>
        <taxon>Bacteria</taxon>
        <taxon>Bacillati</taxon>
        <taxon>Actinomycetota</taxon>
        <taxon>Actinomycetes</taxon>
        <taxon>Pseudonocardiales</taxon>
        <taxon>Pseudonocardiaceae</taxon>
        <taxon>Kibdelosporangium</taxon>
    </lineage>
</organism>
<dbReference type="EMBL" id="JAJVCN010000001">
    <property type="protein sequence ID" value="MCE7004548.1"/>
    <property type="molecule type" value="Genomic_DNA"/>
</dbReference>
<sequence>MDRGSLVEHPDALLTRARQLIGQHMVALAYATRGAAVSSDEPLRQAEAIAAVRARLDDDVIQRTAGALVHAINAVPGGWPQLRQLIDGA</sequence>
<dbReference type="Proteomes" id="UP001521150">
    <property type="component" value="Unassembled WGS sequence"/>
</dbReference>
<keyword evidence="2" id="KW-1185">Reference proteome</keyword>
<proteinExistence type="predicted"/>
<evidence type="ECO:0000313" key="1">
    <source>
        <dbReference type="EMBL" id="MCE7004548.1"/>
    </source>
</evidence>
<comment type="caution">
    <text evidence="1">The sequence shown here is derived from an EMBL/GenBank/DDBJ whole genome shotgun (WGS) entry which is preliminary data.</text>
</comment>
<protein>
    <submittedName>
        <fullName evidence="1">Uncharacterized protein</fullName>
    </submittedName>
</protein>
<name>A0ABS8ZDF3_9PSEU</name>
<evidence type="ECO:0000313" key="2">
    <source>
        <dbReference type="Proteomes" id="UP001521150"/>
    </source>
</evidence>
<dbReference type="RefSeq" id="WP_233726046.1">
    <property type="nucleotide sequence ID" value="NZ_JAJVCN010000001.1"/>
</dbReference>